<feature type="region of interest" description="Disordered" evidence="1">
    <location>
        <begin position="86"/>
        <end position="142"/>
    </location>
</feature>
<name>A0A9D3SAI7_ANGAN</name>
<dbReference type="AlphaFoldDB" id="A0A9D3SAI7"/>
<dbReference type="Gene3D" id="1.10.533.10">
    <property type="entry name" value="Death Domain, Fas"/>
    <property type="match status" value="1"/>
</dbReference>
<sequence length="142" mass="16038">MSQTTEDYLHDTLKDLTDEPLKQFKSKLCDRTRKPRIRRSEVEKADRLDLVNILISRYTENGAVQVTVNILQSMNCNDLVTDLIESLPGGNSACDSGEKEVEEGGEREGEEDDDDDEDDEDDDDDDSDDDDEDDDDNGEMGK</sequence>
<evidence type="ECO:0000313" key="3">
    <source>
        <dbReference type="EMBL" id="KAG5855942.1"/>
    </source>
</evidence>
<protein>
    <recommendedName>
        <fullName evidence="2">Pyrin domain-containing protein</fullName>
    </recommendedName>
</protein>
<evidence type="ECO:0000256" key="1">
    <source>
        <dbReference type="SAM" id="MobiDB-lite"/>
    </source>
</evidence>
<organism evidence="3 4">
    <name type="scientific">Anguilla anguilla</name>
    <name type="common">European freshwater eel</name>
    <name type="synonym">Muraena anguilla</name>
    <dbReference type="NCBI Taxonomy" id="7936"/>
    <lineage>
        <taxon>Eukaryota</taxon>
        <taxon>Metazoa</taxon>
        <taxon>Chordata</taxon>
        <taxon>Craniata</taxon>
        <taxon>Vertebrata</taxon>
        <taxon>Euteleostomi</taxon>
        <taxon>Actinopterygii</taxon>
        <taxon>Neopterygii</taxon>
        <taxon>Teleostei</taxon>
        <taxon>Anguilliformes</taxon>
        <taxon>Anguillidae</taxon>
        <taxon>Anguilla</taxon>
    </lineage>
</organism>
<feature type="compositionally biased region" description="Basic and acidic residues" evidence="1">
    <location>
        <begin position="96"/>
        <end position="107"/>
    </location>
</feature>
<gene>
    <name evidence="3" type="ORF">ANANG_G00002340</name>
</gene>
<dbReference type="InterPro" id="IPR004020">
    <property type="entry name" value="DAPIN"/>
</dbReference>
<dbReference type="SMART" id="SM01289">
    <property type="entry name" value="PYRIN"/>
    <property type="match status" value="1"/>
</dbReference>
<dbReference type="EMBL" id="JAFIRN010000001">
    <property type="protein sequence ID" value="KAG5855942.1"/>
    <property type="molecule type" value="Genomic_DNA"/>
</dbReference>
<dbReference type="Proteomes" id="UP001044222">
    <property type="component" value="Unassembled WGS sequence"/>
</dbReference>
<comment type="caution">
    <text evidence="3">The sequence shown here is derived from an EMBL/GenBank/DDBJ whole genome shotgun (WGS) entry which is preliminary data.</text>
</comment>
<accession>A0A9D3SAI7</accession>
<reference evidence="3" key="1">
    <citation type="submission" date="2021-01" db="EMBL/GenBank/DDBJ databases">
        <title>A chromosome-scale assembly of European eel, Anguilla anguilla.</title>
        <authorList>
            <person name="Henkel C."/>
            <person name="Jong-Raadsen S.A."/>
            <person name="Dufour S."/>
            <person name="Weltzien F.-A."/>
            <person name="Palstra A.P."/>
            <person name="Pelster B."/>
            <person name="Spaink H.P."/>
            <person name="Van Den Thillart G.E."/>
            <person name="Jansen H."/>
            <person name="Zahm M."/>
            <person name="Klopp C."/>
            <person name="Cedric C."/>
            <person name="Louis A."/>
            <person name="Berthelot C."/>
            <person name="Parey E."/>
            <person name="Roest Crollius H."/>
            <person name="Montfort J."/>
            <person name="Robinson-Rechavi M."/>
            <person name="Bucao C."/>
            <person name="Bouchez O."/>
            <person name="Gislard M."/>
            <person name="Lluch J."/>
            <person name="Milhes M."/>
            <person name="Lampietro C."/>
            <person name="Lopez Roques C."/>
            <person name="Donnadieu C."/>
            <person name="Braasch I."/>
            <person name="Desvignes T."/>
            <person name="Postlethwait J."/>
            <person name="Bobe J."/>
            <person name="Guiguen Y."/>
            <person name="Dirks R."/>
        </authorList>
    </citation>
    <scope>NUCLEOTIDE SEQUENCE</scope>
    <source>
        <strain evidence="3">Tag_6206</strain>
        <tissue evidence="3">Liver</tissue>
    </source>
</reference>
<feature type="compositionally biased region" description="Acidic residues" evidence="1">
    <location>
        <begin position="108"/>
        <end position="142"/>
    </location>
</feature>
<evidence type="ECO:0000259" key="2">
    <source>
        <dbReference type="PROSITE" id="PS50824"/>
    </source>
</evidence>
<dbReference type="InterPro" id="IPR011029">
    <property type="entry name" value="DEATH-like_dom_sf"/>
</dbReference>
<dbReference type="PROSITE" id="PS50824">
    <property type="entry name" value="DAPIN"/>
    <property type="match status" value="1"/>
</dbReference>
<evidence type="ECO:0000313" key="4">
    <source>
        <dbReference type="Proteomes" id="UP001044222"/>
    </source>
</evidence>
<feature type="domain" description="Pyrin" evidence="2">
    <location>
        <begin position="1"/>
        <end position="90"/>
    </location>
</feature>
<dbReference type="CDD" id="cd08321">
    <property type="entry name" value="Pyrin_ASC-like"/>
    <property type="match status" value="1"/>
</dbReference>
<dbReference type="Pfam" id="PF02758">
    <property type="entry name" value="PYRIN"/>
    <property type="match status" value="1"/>
</dbReference>
<keyword evidence="4" id="KW-1185">Reference proteome</keyword>
<dbReference type="SUPFAM" id="SSF47986">
    <property type="entry name" value="DEATH domain"/>
    <property type="match status" value="1"/>
</dbReference>
<proteinExistence type="predicted"/>